<dbReference type="RefSeq" id="WP_151431438.1">
    <property type="nucleotide sequence ID" value="NZ_JANJZI010000002.1"/>
</dbReference>
<evidence type="ECO:0000313" key="2">
    <source>
        <dbReference type="EMBL" id="KAB1642781.1"/>
    </source>
</evidence>
<accession>A0A7C8BQ90</accession>
<organism evidence="2 3">
    <name type="scientific">Adlercreutzia muris</name>
    <dbReference type="NCBI Taxonomy" id="1796610"/>
    <lineage>
        <taxon>Bacteria</taxon>
        <taxon>Bacillati</taxon>
        <taxon>Actinomycetota</taxon>
        <taxon>Coriobacteriia</taxon>
        <taxon>Eggerthellales</taxon>
        <taxon>Eggerthellaceae</taxon>
        <taxon>Adlercreutzia</taxon>
    </lineage>
</organism>
<dbReference type="Proteomes" id="UP000479639">
    <property type="component" value="Unassembled WGS sequence"/>
</dbReference>
<sequence>MSAAEGRTANRVQVPEVDPGQRDCACALCKELARALPDVRELFRSHARLFRENAELKIQLRDARADKERLLSRMAEMQQRLVAGERG</sequence>
<comment type="caution">
    <text evidence="2">The sequence shown here is derived from an EMBL/GenBank/DDBJ whole genome shotgun (WGS) entry which is preliminary data.</text>
</comment>
<gene>
    <name evidence="2" type="ORF">F8D48_09145</name>
</gene>
<dbReference type="EMBL" id="WAJS01000030">
    <property type="protein sequence ID" value="KAB1642781.1"/>
    <property type="molecule type" value="Genomic_DNA"/>
</dbReference>
<protein>
    <submittedName>
        <fullName evidence="2">Uncharacterized protein</fullName>
    </submittedName>
</protein>
<feature type="coiled-coil region" evidence="1">
    <location>
        <begin position="46"/>
        <end position="80"/>
    </location>
</feature>
<keyword evidence="3" id="KW-1185">Reference proteome</keyword>
<proteinExistence type="predicted"/>
<name>A0A7C8BQ90_9ACTN</name>
<reference evidence="2 3" key="1">
    <citation type="submission" date="2019-09" db="EMBL/GenBank/DDBJ databases">
        <title>Whole genome shotgun sequencing (WGS) of Ellagibacter isourolithinifaciens DSM 104140(T) and Adlercreutzia muris DSM 29508(T).</title>
        <authorList>
            <person name="Stoll D.A."/>
            <person name="Danylec N."/>
            <person name="Huch M."/>
        </authorList>
    </citation>
    <scope>NUCLEOTIDE SEQUENCE [LARGE SCALE GENOMIC DNA]</scope>
    <source>
        <strain evidence="2 3">DSM 29508</strain>
    </source>
</reference>
<evidence type="ECO:0000256" key="1">
    <source>
        <dbReference type="SAM" id="Coils"/>
    </source>
</evidence>
<dbReference type="AlphaFoldDB" id="A0A7C8BQ90"/>
<keyword evidence="1" id="KW-0175">Coiled coil</keyword>
<evidence type="ECO:0000313" key="3">
    <source>
        <dbReference type="Proteomes" id="UP000479639"/>
    </source>
</evidence>